<reference evidence="9" key="1">
    <citation type="journal article" date="2019" name="Int. J. Syst. Evol. Microbiol.">
        <title>The Global Catalogue of Microorganisms (GCM) 10K type strain sequencing project: providing services to taxonomists for standard genome sequencing and annotation.</title>
        <authorList>
            <consortium name="The Broad Institute Genomics Platform"/>
            <consortium name="The Broad Institute Genome Sequencing Center for Infectious Disease"/>
            <person name="Wu L."/>
            <person name="Ma J."/>
        </authorList>
    </citation>
    <scope>NUCLEOTIDE SEQUENCE [LARGE SCALE GENOMIC DNA]</scope>
    <source>
        <strain evidence="9">CCUG 43114</strain>
    </source>
</reference>
<comment type="catalytic activity">
    <reaction evidence="1 7">
        <text>a myo-inositol phosphate + H2O = myo-inositol + phosphate</text>
        <dbReference type="Rhea" id="RHEA:24056"/>
        <dbReference type="ChEBI" id="CHEBI:15377"/>
        <dbReference type="ChEBI" id="CHEBI:17268"/>
        <dbReference type="ChEBI" id="CHEBI:43474"/>
        <dbReference type="ChEBI" id="CHEBI:84139"/>
        <dbReference type="EC" id="3.1.3.25"/>
    </reaction>
</comment>
<keyword evidence="6 7" id="KW-0460">Magnesium</keyword>
<sequence length="282" mass="29027">MPAPDPEGLRALARRLAAETGDLLREHRRAVAGDVAVARTKSSGTDVVTAADEAAEALLRERLAELRPDDAVLGEEGGASEGRSGLTWVLDPLDGTVNYLYGIGAYAVSVAVVAGPGDPAVWQPLAGAVHDVARDETFSAAAGHGADLDGAPLRTSGCTDLEVCLLGTGFSYRPEVRDEQARLLAHLLPRVRDVRRIGSAALDLCAVGAGRLDAYVERELNPWDHAAGALVVAEAGGTVHGPDGGRPSRELVVAAAPGVAHALDVLLREAEAATGVRAAGPV</sequence>
<dbReference type="Gene3D" id="3.40.190.80">
    <property type="match status" value="1"/>
</dbReference>
<dbReference type="Pfam" id="PF00459">
    <property type="entry name" value="Inositol_P"/>
    <property type="match status" value="1"/>
</dbReference>
<evidence type="ECO:0000256" key="4">
    <source>
        <dbReference type="ARBA" id="ARBA00022723"/>
    </source>
</evidence>
<organism evidence="8 9">
    <name type="scientific">Aquipuribacter nitratireducens</name>
    <dbReference type="NCBI Taxonomy" id="650104"/>
    <lineage>
        <taxon>Bacteria</taxon>
        <taxon>Bacillati</taxon>
        <taxon>Actinomycetota</taxon>
        <taxon>Actinomycetes</taxon>
        <taxon>Micrococcales</taxon>
        <taxon>Intrasporangiaceae</taxon>
        <taxon>Aquipuribacter</taxon>
    </lineage>
</organism>
<keyword evidence="5 7" id="KW-0378">Hydrolase</keyword>
<keyword evidence="9" id="KW-1185">Reference proteome</keyword>
<dbReference type="InterPro" id="IPR000760">
    <property type="entry name" value="Inositol_monophosphatase-like"/>
</dbReference>
<evidence type="ECO:0000313" key="9">
    <source>
        <dbReference type="Proteomes" id="UP001596122"/>
    </source>
</evidence>
<dbReference type="PROSITE" id="PS00629">
    <property type="entry name" value="IMP_1"/>
    <property type="match status" value="1"/>
</dbReference>
<dbReference type="RefSeq" id="WP_340268973.1">
    <property type="nucleotide sequence ID" value="NZ_JBBEOG010000003.1"/>
</dbReference>
<evidence type="ECO:0000313" key="8">
    <source>
        <dbReference type="EMBL" id="MFC5379746.1"/>
    </source>
</evidence>
<evidence type="ECO:0000256" key="7">
    <source>
        <dbReference type="RuleBase" id="RU364068"/>
    </source>
</evidence>
<dbReference type="InterPro" id="IPR033942">
    <property type="entry name" value="IMPase"/>
</dbReference>
<dbReference type="CDD" id="cd01639">
    <property type="entry name" value="IMPase"/>
    <property type="match status" value="1"/>
</dbReference>
<comment type="cofactor">
    <cofactor evidence="2 7">
        <name>Mg(2+)</name>
        <dbReference type="ChEBI" id="CHEBI:18420"/>
    </cofactor>
</comment>
<comment type="similarity">
    <text evidence="3 7">Belongs to the inositol monophosphatase superfamily.</text>
</comment>
<comment type="caution">
    <text evidence="8">The sequence shown here is derived from an EMBL/GenBank/DDBJ whole genome shotgun (WGS) entry which is preliminary data.</text>
</comment>
<evidence type="ECO:0000256" key="6">
    <source>
        <dbReference type="ARBA" id="ARBA00022842"/>
    </source>
</evidence>
<dbReference type="SUPFAM" id="SSF56655">
    <property type="entry name" value="Carbohydrate phosphatase"/>
    <property type="match status" value="1"/>
</dbReference>
<evidence type="ECO:0000256" key="2">
    <source>
        <dbReference type="ARBA" id="ARBA00001946"/>
    </source>
</evidence>
<dbReference type="EMBL" id="JBHSLD010000004">
    <property type="protein sequence ID" value="MFC5379746.1"/>
    <property type="molecule type" value="Genomic_DNA"/>
</dbReference>
<dbReference type="PANTHER" id="PTHR20854:SF4">
    <property type="entry name" value="INOSITOL-1-MONOPHOSPHATASE-RELATED"/>
    <property type="match status" value="1"/>
</dbReference>
<keyword evidence="4 7" id="KW-0479">Metal-binding</keyword>
<accession>A0ABW0GMP3</accession>
<dbReference type="InterPro" id="IPR020550">
    <property type="entry name" value="Inositol_monophosphatase_CS"/>
</dbReference>
<evidence type="ECO:0000256" key="3">
    <source>
        <dbReference type="ARBA" id="ARBA00009759"/>
    </source>
</evidence>
<evidence type="ECO:0000256" key="5">
    <source>
        <dbReference type="ARBA" id="ARBA00022801"/>
    </source>
</evidence>
<name>A0ABW0GMP3_9MICO</name>
<evidence type="ECO:0000256" key="1">
    <source>
        <dbReference type="ARBA" id="ARBA00001033"/>
    </source>
</evidence>
<dbReference type="EC" id="3.1.3.25" evidence="7"/>
<gene>
    <name evidence="8" type="ORF">ACFPJ6_02975</name>
</gene>
<dbReference type="InterPro" id="IPR020583">
    <property type="entry name" value="Inositol_monoP_metal-BS"/>
</dbReference>
<dbReference type="PANTHER" id="PTHR20854">
    <property type="entry name" value="INOSITOL MONOPHOSPHATASE"/>
    <property type="match status" value="1"/>
</dbReference>
<dbReference type="Proteomes" id="UP001596122">
    <property type="component" value="Unassembled WGS sequence"/>
</dbReference>
<dbReference type="PRINTS" id="PR00377">
    <property type="entry name" value="IMPHPHTASES"/>
</dbReference>
<dbReference type="Gene3D" id="3.30.540.10">
    <property type="entry name" value="Fructose-1,6-Bisphosphatase, subunit A, domain 1"/>
    <property type="match status" value="1"/>
</dbReference>
<proteinExistence type="inferred from homology"/>
<dbReference type="PROSITE" id="PS00630">
    <property type="entry name" value="IMP_2"/>
    <property type="match status" value="1"/>
</dbReference>
<protein>
    <recommendedName>
        <fullName evidence="7">Inositol-1-monophosphatase</fullName>
        <ecNumber evidence="7">3.1.3.25</ecNumber>
    </recommendedName>
</protein>